<protein>
    <submittedName>
        <fullName evidence="2">Type II toxin-antitoxin system antitoxin MazE9</fullName>
    </submittedName>
</protein>
<comment type="caution">
    <text evidence="2">The sequence shown here is derived from an EMBL/GenBank/DDBJ whole genome shotgun (WGS) entry which is preliminary data.</text>
</comment>
<dbReference type="RefSeq" id="WP_141006248.1">
    <property type="nucleotide sequence ID" value="NZ_BAAAOR010000038.1"/>
</dbReference>
<gene>
    <name evidence="2" type="ORF">GCM10009788_49270</name>
</gene>
<evidence type="ECO:0000313" key="3">
    <source>
        <dbReference type="Proteomes" id="UP001500842"/>
    </source>
</evidence>
<dbReference type="InterPro" id="IPR002145">
    <property type="entry name" value="CopG"/>
</dbReference>
<name>A0ABN2BIE6_9ACTN</name>
<dbReference type="EMBL" id="BAAAOR010000038">
    <property type="protein sequence ID" value="GAA1540627.1"/>
    <property type="molecule type" value="Genomic_DNA"/>
</dbReference>
<sequence length="80" mass="8580">MKLSVSLAADDVALIDEIARRDGLPSRSAVVQRALRQLRIVALEDDYAQAWQEWEESGDAADWDALAGDGLDGTAPRAAG</sequence>
<organism evidence="2 3">
    <name type="scientific">Nocardioides humi</name>
    <dbReference type="NCBI Taxonomy" id="449461"/>
    <lineage>
        <taxon>Bacteria</taxon>
        <taxon>Bacillati</taxon>
        <taxon>Actinomycetota</taxon>
        <taxon>Actinomycetes</taxon>
        <taxon>Propionibacteriales</taxon>
        <taxon>Nocardioidaceae</taxon>
        <taxon>Nocardioides</taxon>
    </lineage>
</organism>
<accession>A0ABN2BIE6</accession>
<evidence type="ECO:0000313" key="2">
    <source>
        <dbReference type="EMBL" id="GAA1540627.1"/>
    </source>
</evidence>
<dbReference type="Proteomes" id="UP001500842">
    <property type="component" value="Unassembled WGS sequence"/>
</dbReference>
<dbReference type="Pfam" id="PF01402">
    <property type="entry name" value="RHH_1"/>
    <property type="match status" value="1"/>
</dbReference>
<dbReference type="CDD" id="cd22231">
    <property type="entry name" value="RHH_NikR_HicB-like"/>
    <property type="match status" value="1"/>
</dbReference>
<proteinExistence type="predicted"/>
<keyword evidence="3" id="KW-1185">Reference proteome</keyword>
<reference evidence="2 3" key="1">
    <citation type="journal article" date="2019" name="Int. J. Syst. Evol. Microbiol.">
        <title>The Global Catalogue of Microorganisms (GCM) 10K type strain sequencing project: providing services to taxonomists for standard genome sequencing and annotation.</title>
        <authorList>
            <consortium name="The Broad Institute Genomics Platform"/>
            <consortium name="The Broad Institute Genome Sequencing Center for Infectious Disease"/>
            <person name="Wu L."/>
            <person name="Ma J."/>
        </authorList>
    </citation>
    <scope>NUCLEOTIDE SEQUENCE [LARGE SCALE GENOMIC DNA]</scope>
    <source>
        <strain evidence="2 3">JCM 14942</strain>
    </source>
</reference>
<feature type="domain" description="Ribbon-helix-helix protein CopG" evidence="1">
    <location>
        <begin position="2"/>
        <end position="38"/>
    </location>
</feature>
<evidence type="ECO:0000259" key="1">
    <source>
        <dbReference type="Pfam" id="PF01402"/>
    </source>
</evidence>